<dbReference type="Proteomes" id="UP000800040">
    <property type="component" value="Unassembled WGS sequence"/>
</dbReference>
<proteinExistence type="predicted"/>
<dbReference type="SUPFAM" id="SSF53067">
    <property type="entry name" value="Actin-like ATPase domain"/>
    <property type="match status" value="2"/>
</dbReference>
<dbReference type="InterPro" id="IPR013126">
    <property type="entry name" value="Hsp_70_fam"/>
</dbReference>
<evidence type="ECO:0000313" key="4">
    <source>
        <dbReference type="Proteomes" id="UP000800040"/>
    </source>
</evidence>
<evidence type="ECO:0000256" key="1">
    <source>
        <dbReference type="ARBA" id="ARBA00022741"/>
    </source>
</evidence>
<protein>
    <recommendedName>
        <fullName evidence="5">Actin-like ATPase domain-containing protein</fullName>
    </recommendedName>
</protein>
<reference evidence="3" key="1">
    <citation type="submission" date="2020-01" db="EMBL/GenBank/DDBJ databases">
        <authorList>
            <consortium name="DOE Joint Genome Institute"/>
            <person name="Haridas S."/>
            <person name="Albert R."/>
            <person name="Binder M."/>
            <person name="Bloem J."/>
            <person name="Labutti K."/>
            <person name="Salamov A."/>
            <person name="Andreopoulos B."/>
            <person name="Baker S.E."/>
            <person name="Barry K."/>
            <person name="Bills G."/>
            <person name="Bluhm B.H."/>
            <person name="Cannon C."/>
            <person name="Castanera R."/>
            <person name="Culley D.E."/>
            <person name="Daum C."/>
            <person name="Ezra D."/>
            <person name="Gonzalez J.B."/>
            <person name="Henrissat B."/>
            <person name="Kuo A."/>
            <person name="Liang C."/>
            <person name="Lipzen A."/>
            <person name="Lutzoni F."/>
            <person name="Magnuson J."/>
            <person name="Mondo S."/>
            <person name="Nolan M."/>
            <person name="Ohm R."/>
            <person name="Pangilinan J."/>
            <person name="Park H.-J."/>
            <person name="Ramirez L."/>
            <person name="Alfaro M."/>
            <person name="Sun H."/>
            <person name="Tritt A."/>
            <person name="Yoshinaga Y."/>
            <person name="Zwiers L.-H."/>
            <person name="Turgeon B.G."/>
            <person name="Goodwin S.B."/>
            <person name="Spatafora J.W."/>
            <person name="Crous P.W."/>
            <person name="Grigoriev I.V."/>
        </authorList>
    </citation>
    <scope>NUCLEOTIDE SEQUENCE</scope>
    <source>
        <strain evidence="3">P77</strain>
    </source>
</reference>
<dbReference type="InterPro" id="IPR043129">
    <property type="entry name" value="ATPase_NBD"/>
</dbReference>
<dbReference type="CDD" id="cd10170">
    <property type="entry name" value="ASKHA_NBD_HSP70"/>
    <property type="match status" value="1"/>
</dbReference>
<dbReference type="GO" id="GO:0140662">
    <property type="term" value="F:ATP-dependent protein folding chaperone"/>
    <property type="evidence" value="ECO:0007669"/>
    <property type="project" value="InterPro"/>
</dbReference>
<evidence type="ECO:0000256" key="2">
    <source>
        <dbReference type="ARBA" id="ARBA00022840"/>
    </source>
</evidence>
<sequence>MLSNRLVIGLDYGTTYTGVAFCETSDTGVIGKDILVVKDWPCRHTKIGTKEKVPSEIALKDPEQWGSLIAPNVQRHMWTKLLLEHSKTGEVDKIIQELSLENNGCLSTKPVDIIAQYLAHVKAHLIKNLDIQYTKGLWTTLPITLVVTVPAVWSDAAKNTTLQAIRNAGFNSTELPQLKRTILTTEPEAAAMYTIQSVRGGVQDEQFAIGDGFIVCDMGGGTVDLISYRVSDLAPTTLEEATVGSGDQCGGSFVERGFLKWLERRLGTADFVLIVGERSEDLPRTSLSTKLNRMVQDFILEAKSCFSGIETNFLRLPVPLSSVEDDEKRGIQDGEIKITADDMKEMFEFPLRRTYELLLEQIREARRAHNVELKSVFMVGGFSESPYMYEKIKAFAEAEGLQAIRPAHAWSAIVRGAAVKGLEGDGRAPIKNRKCRRSYGTDYDTQFIPGVHKEADSYFSRHEQAKRALHQMEWLLEKGQDLAANAEFHGDHEFYQRFKQGGSRVRSLKLFATDFDKAPRRSKDRGVYHVATLNIDFNVVPQSAFRLCVSPDGSTSYYRLDFKVEISVQSSLEFSLLVNGVRYGAVTADYA</sequence>
<dbReference type="Pfam" id="PF00012">
    <property type="entry name" value="HSP70"/>
    <property type="match status" value="1"/>
</dbReference>
<keyword evidence="4" id="KW-1185">Reference proteome</keyword>
<evidence type="ECO:0008006" key="5">
    <source>
        <dbReference type="Google" id="ProtNLM"/>
    </source>
</evidence>
<accession>A0A6A5K7H7</accession>
<dbReference type="Gene3D" id="3.30.420.40">
    <property type="match status" value="2"/>
</dbReference>
<name>A0A6A5K7H7_9PLEO</name>
<dbReference type="AlphaFoldDB" id="A0A6A5K7H7"/>
<evidence type="ECO:0000313" key="3">
    <source>
        <dbReference type="EMBL" id="KAF1833755.1"/>
    </source>
</evidence>
<dbReference type="Gene3D" id="3.90.640.10">
    <property type="entry name" value="Actin, Chain A, domain 4"/>
    <property type="match status" value="1"/>
</dbReference>
<dbReference type="PANTHER" id="PTHR14187:SF82">
    <property type="entry name" value="FAMILY CHAPERONE, PUTATIVE (AFU_ORTHOLOGUE AFUA_7G08575)-RELATED"/>
    <property type="match status" value="1"/>
</dbReference>
<organism evidence="3 4">
    <name type="scientific">Decorospora gaudefroyi</name>
    <dbReference type="NCBI Taxonomy" id="184978"/>
    <lineage>
        <taxon>Eukaryota</taxon>
        <taxon>Fungi</taxon>
        <taxon>Dikarya</taxon>
        <taxon>Ascomycota</taxon>
        <taxon>Pezizomycotina</taxon>
        <taxon>Dothideomycetes</taxon>
        <taxon>Pleosporomycetidae</taxon>
        <taxon>Pleosporales</taxon>
        <taxon>Pleosporineae</taxon>
        <taxon>Pleosporaceae</taxon>
        <taxon>Decorospora</taxon>
    </lineage>
</organism>
<keyword evidence="2" id="KW-0067">ATP-binding</keyword>
<dbReference type="EMBL" id="ML975313">
    <property type="protein sequence ID" value="KAF1833755.1"/>
    <property type="molecule type" value="Genomic_DNA"/>
</dbReference>
<gene>
    <name evidence="3" type="ORF">BDW02DRAFT_589443</name>
</gene>
<dbReference type="GO" id="GO:0005524">
    <property type="term" value="F:ATP binding"/>
    <property type="evidence" value="ECO:0007669"/>
    <property type="project" value="UniProtKB-KW"/>
</dbReference>
<dbReference type="PANTHER" id="PTHR14187">
    <property type="entry name" value="ALPHA KINASE/ELONGATION FACTOR 2 KINASE"/>
    <property type="match status" value="1"/>
</dbReference>
<dbReference type="OrthoDB" id="2963168at2759"/>
<keyword evidence="1" id="KW-0547">Nucleotide-binding</keyword>